<proteinExistence type="predicted"/>
<organism evidence="2 3">
    <name type="scientific">Nostoc flagelliforme CCNUN1</name>
    <dbReference type="NCBI Taxonomy" id="2038116"/>
    <lineage>
        <taxon>Bacteria</taxon>
        <taxon>Bacillati</taxon>
        <taxon>Cyanobacteriota</taxon>
        <taxon>Cyanophyceae</taxon>
        <taxon>Nostocales</taxon>
        <taxon>Nostocaceae</taxon>
        <taxon>Nostoc</taxon>
    </lineage>
</organism>
<protein>
    <submittedName>
        <fullName evidence="2">Uncharacterized protein</fullName>
    </submittedName>
</protein>
<dbReference type="AlphaFoldDB" id="A0A2K8T2G9"/>
<feature type="compositionally biased region" description="Basic and acidic residues" evidence="1">
    <location>
        <begin position="11"/>
        <end position="20"/>
    </location>
</feature>
<keyword evidence="3" id="KW-1185">Reference proteome</keyword>
<evidence type="ECO:0000313" key="2">
    <source>
        <dbReference type="EMBL" id="AUB41892.1"/>
    </source>
</evidence>
<reference evidence="2 3" key="1">
    <citation type="submission" date="2017-11" db="EMBL/GenBank/DDBJ databases">
        <title>Complete genome of a free-living desiccation-tolerant cyanobacterium and its photosynthetic adaptation to extreme terrestrial habitat.</title>
        <authorList>
            <person name="Shang J."/>
        </authorList>
    </citation>
    <scope>NUCLEOTIDE SEQUENCE [LARGE SCALE GENOMIC DNA]</scope>
    <source>
        <strain evidence="2 3">CCNUN1</strain>
    </source>
</reference>
<dbReference type="Proteomes" id="UP000232003">
    <property type="component" value="Chromosome"/>
</dbReference>
<gene>
    <name evidence="2" type="ORF">COO91_07980</name>
</gene>
<accession>A0A2K8T2G9</accession>
<dbReference type="EMBL" id="CP024785">
    <property type="protein sequence ID" value="AUB41892.1"/>
    <property type="molecule type" value="Genomic_DNA"/>
</dbReference>
<feature type="region of interest" description="Disordered" evidence="1">
    <location>
        <begin position="1"/>
        <end position="21"/>
    </location>
</feature>
<name>A0A2K8T2G9_9NOSO</name>
<sequence length="44" mass="5264">MVPRLEAGGATHREGEKDSKTWFTQQNELRITNWYNMMLQERLP</sequence>
<dbReference type="KEGG" id="nfl:COO91_07980"/>
<evidence type="ECO:0000313" key="3">
    <source>
        <dbReference type="Proteomes" id="UP000232003"/>
    </source>
</evidence>
<evidence type="ECO:0000256" key="1">
    <source>
        <dbReference type="SAM" id="MobiDB-lite"/>
    </source>
</evidence>